<organism evidence="10 11">
    <name type="scientific">Georgenia thermotolerans</name>
    <dbReference type="NCBI Taxonomy" id="527326"/>
    <lineage>
        <taxon>Bacteria</taxon>
        <taxon>Bacillati</taxon>
        <taxon>Actinomycetota</taxon>
        <taxon>Actinomycetes</taxon>
        <taxon>Micrococcales</taxon>
        <taxon>Bogoriellaceae</taxon>
        <taxon>Georgenia</taxon>
    </lineage>
</organism>
<feature type="domain" description="Phosphatidic acid phosphatase type 2/haloperoxidase" evidence="8">
    <location>
        <begin position="358"/>
        <end position="433"/>
    </location>
</feature>
<evidence type="ECO:0000256" key="1">
    <source>
        <dbReference type="ARBA" id="ARBA00004651"/>
    </source>
</evidence>
<feature type="transmembrane region" description="Helical" evidence="7">
    <location>
        <begin position="391"/>
        <end position="411"/>
    </location>
</feature>
<evidence type="ECO:0000256" key="3">
    <source>
        <dbReference type="ARBA" id="ARBA00022475"/>
    </source>
</evidence>
<evidence type="ECO:0000256" key="5">
    <source>
        <dbReference type="ARBA" id="ARBA00022989"/>
    </source>
</evidence>
<keyword evidence="4 7" id="KW-0812">Transmembrane</keyword>
<feature type="domain" description="VTT" evidence="9">
    <location>
        <begin position="36"/>
        <end position="161"/>
    </location>
</feature>
<proteinExistence type="inferred from homology"/>
<feature type="transmembrane region" description="Helical" evidence="7">
    <location>
        <begin position="56"/>
        <end position="77"/>
    </location>
</feature>
<reference evidence="10 11" key="1">
    <citation type="submission" date="2019-10" db="EMBL/GenBank/DDBJ databases">
        <title>Georgenia wutianyii sp. nov. and Georgenia yuyongxinii sp. nov. isolated from plateau pika (Ochotona curzoniae) in the Qinghai-Tibet plateau of China.</title>
        <authorList>
            <person name="Tian Z."/>
        </authorList>
    </citation>
    <scope>NUCLEOTIDE SEQUENCE [LARGE SCALE GENOMIC DNA]</scope>
    <source>
        <strain evidence="10 11">DSM 21501</strain>
    </source>
</reference>
<feature type="transmembrane region" description="Helical" evidence="7">
    <location>
        <begin position="141"/>
        <end position="161"/>
    </location>
</feature>
<protein>
    <submittedName>
        <fullName evidence="10">Phosphatase PAP2 family protein</fullName>
    </submittedName>
</protein>
<feature type="transmembrane region" description="Helical" evidence="7">
    <location>
        <begin position="357"/>
        <end position="379"/>
    </location>
</feature>
<evidence type="ECO:0000313" key="10">
    <source>
        <dbReference type="EMBL" id="KAE8762775.1"/>
    </source>
</evidence>
<dbReference type="PANTHER" id="PTHR42709:SF6">
    <property type="entry name" value="UNDECAPRENYL PHOSPHATE TRANSPORTER A"/>
    <property type="match status" value="1"/>
</dbReference>
<comment type="caution">
    <text evidence="10">The sequence shown here is derived from an EMBL/GenBank/DDBJ whole genome shotgun (WGS) entry which is preliminary data.</text>
</comment>
<evidence type="ECO:0000256" key="7">
    <source>
        <dbReference type="SAM" id="Phobius"/>
    </source>
</evidence>
<dbReference type="InterPro" id="IPR051311">
    <property type="entry name" value="DedA_domain"/>
</dbReference>
<evidence type="ECO:0000313" key="11">
    <source>
        <dbReference type="Proteomes" id="UP000451860"/>
    </source>
</evidence>
<dbReference type="RefSeq" id="WP_152202828.1">
    <property type="nucleotide sequence ID" value="NZ_VUKF01000019.1"/>
</dbReference>
<sequence length="459" mass="48547">MQAVAAHMLDLPGWVALAVVFLVPALEASAFVGFVFPGEVALILGGVLAYEQRVSLPAVLVAGVLGAVIGDSVGYAIGRRWGRRLLTGTVGRWVRHDHLDRAEHFLAERGGKAVFVGRFTAALRVLIPGLAGMARLPYGTFAAYNIAGGTLWAVAAVLLGYLGGRSWQHVEHIASRVGLGILVLVVLALVLGRVLRPEGRERLADRVRSSPRLQRPRRRFPRQAAWLGRRVARQPTGLPMTLAVAVGAGAVWLFVGTTQDVVAHEEFALLDPVVRTWVEAHQYPWLTAPAEVLAWLGSSVVLVPVLLVTGALVRWRTGRWAPAVEPLAVYLGAVAVRDLVAALVNQPSPGGGPVPALSTYPAAHTVQALVAAAALVHVLLRHVPAAAPARLVPAAAVLVAAVAATDLYLGTHWLTDVTGGLALGAAWLAAWAVAHLALEGRRDLPRRWGTAPGAAGRPR</sequence>
<feature type="transmembrane region" description="Helical" evidence="7">
    <location>
        <begin position="327"/>
        <end position="345"/>
    </location>
</feature>
<dbReference type="InterPro" id="IPR036938">
    <property type="entry name" value="PAP2/HPO_sf"/>
</dbReference>
<keyword evidence="6 7" id="KW-0472">Membrane</keyword>
<feature type="transmembrane region" description="Helical" evidence="7">
    <location>
        <begin position="417"/>
        <end position="438"/>
    </location>
</feature>
<dbReference type="PANTHER" id="PTHR42709">
    <property type="entry name" value="ALKALINE PHOSPHATASE LIKE PROTEIN"/>
    <property type="match status" value="1"/>
</dbReference>
<dbReference type="Proteomes" id="UP000451860">
    <property type="component" value="Unassembled WGS sequence"/>
</dbReference>
<comment type="similarity">
    <text evidence="2">Belongs to the DedA family.</text>
</comment>
<dbReference type="AlphaFoldDB" id="A0A7J5UK37"/>
<dbReference type="InterPro" id="IPR032816">
    <property type="entry name" value="VTT_dom"/>
</dbReference>
<evidence type="ECO:0000256" key="2">
    <source>
        <dbReference type="ARBA" id="ARBA00010792"/>
    </source>
</evidence>
<evidence type="ECO:0000259" key="8">
    <source>
        <dbReference type="Pfam" id="PF01569"/>
    </source>
</evidence>
<dbReference type="SUPFAM" id="SSF48317">
    <property type="entry name" value="Acid phosphatase/Vanadium-dependent haloperoxidase"/>
    <property type="match status" value="1"/>
</dbReference>
<name>A0A7J5UK37_9MICO</name>
<dbReference type="OrthoDB" id="9813426at2"/>
<dbReference type="Pfam" id="PF01569">
    <property type="entry name" value="PAP2"/>
    <property type="match status" value="1"/>
</dbReference>
<dbReference type="Pfam" id="PF09335">
    <property type="entry name" value="VTT_dom"/>
    <property type="match status" value="1"/>
</dbReference>
<keyword evidence="5 7" id="KW-1133">Transmembrane helix</keyword>
<evidence type="ECO:0000256" key="6">
    <source>
        <dbReference type="ARBA" id="ARBA00023136"/>
    </source>
</evidence>
<evidence type="ECO:0000259" key="9">
    <source>
        <dbReference type="Pfam" id="PF09335"/>
    </source>
</evidence>
<dbReference type="Gene3D" id="1.20.144.10">
    <property type="entry name" value="Phosphatidic acid phosphatase type 2/haloperoxidase"/>
    <property type="match status" value="1"/>
</dbReference>
<gene>
    <name evidence="10" type="ORF">GB883_17635</name>
</gene>
<feature type="transmembrane region" description="Helical" evidence="7">
    <location>
        <begin position="292"/>
        <end position="315"/>
    </location>
</feature>
<accession>A0A7J5UK37</accession>
<keyword evidence="3" id="KW-1003">Cell membrane</keyword>
<dbReference type="GO" id="GO:0005886">
    <property type="term" value="C:plasma membrane"/>
    <property type="evidence" value="ECO:0007669"/>
    <property type="project" value="UniProtKB-SubCell"/>
</dbReference>
<dbReference type="EMBL" id="WHJE01000125">
    <property type="protein sequence ID" value="KAE8762775.1"/>
    <property type="molecule type" value="Genomic_DNA"/>
</dbReference>
<evidence type="ECO:0000256" key="4">
    <source>
        <dbReference type="ARBA" id="ARBA00022692"/>
    </source>
</evidence>
<dbReference type="InterPro" id="IPR000326">
    <property type="entry name" value="PAP2/HPO"/>
</dbReference>
<feature type="transmembrane region" description="Helical" evidence="7">
    <location>
        <begin position="173"/>
        <end position="192"/>
    </location>
</feature>
<feature type="transmembrane region" description="Helical" evidence="7">
    <location>
        <begin position="12"/>
        <end position="36"/>
    </location>
</feature>
<keyword evidence="11" id="KW-1185">Reference proteome</keyword>
<comment type="subcellular location">
    <subcellularLocation>
        <location evidence="1">Cell membrane</location>
        <topology evidence="1">Multi-pass membrane protein</topology>
    </subcellularLocation>
</comment>
<feature type="transmembrane region" description="Helical" evidence="7">
    <location>
        <begin position="237"/>
        <end position="255"/>
    </location>
</feature>